<evidence type="ECO:0000256" key="2">
    <source>
        <dbReference type="ARBA" id="ARBA00022741"/>
    </source>
</evidence>
<dbReference type="GO" id="GO:0006421">
    <property type="term" value="P:asparaginyl-tRNA aminoacylation"/>
    <property type="evidence" value="ECO:0007669"/>
    <property type="project" value="TreeGrafter"/>
</dbReference>
<gene>
    <name evidence="7" type="ORF">L3X38_025262</name>
</gene>
<reference evidence="7 8" key="1">
    <citation type="journal article" date="2022" name="G3 (Bethesda)">
        <title>Whole-genome sequence and methylome profiling of the almond [Prunus dulcis (Mill.) D.A. Webb] cultivar 'Nonpareil'.</title>
        <authorList>
            <person name="D'Amico-Willman K.M."/>
            <person name="Ouma W.Z."/>
            <person name="Meulia T."/>
            <person name="Sideli G.M."/>
            <person name="Gradziel T.M."/>
            <person name="Fresnedo-Ramirez J."/>
        </authorList>
    </citation>
    <scope>NUCLEOTIDE SEQUENCE [LARGE SCALE GENOMIC DNA]</scope>
    <source>
        <strain evidence="7">Clone GOH B32 T37-40</strain>
    </source>
</reference>
<dbReference type="GO" id="GO:0005524">
    <property type="term" value="F:ATP binding"/>
    <property type="evidence" value="ECO:0007669"/>
    <property type="project" value="UniProtKB-KW"/>
</dbReference>
<accession>A0AAD4W1A8</accession>
<evidence type="ECO:0000256" key="1">
    <source>
        <dbReference type="ARBA" id="ARBA00022598"/>
    </source>
</evidence>
<evidence type="ECO:0000256" key="4">
    <source>
        <dbReference type="ARBA" id="ARBA00022917"/>
    </source>
</evidence>
<dbReference type="PANTHER" id="PTHR22594">
    <property type="entry name" value="ASPARTYL/LYSYL-TRNA SYNTHETASE"/>
    <property type="match status" value="1"/>
</dbReference>
<dbReference type="GO" id="GO:0004816">
    <property type="term" value="F:asparagine-tRNA ligase activity"/>
    <property type="evidence" value="ECO:0007669"/>
    <property type="project" value="TreeGrafter"/>
</dbReference>
<evidence type="ECO:0000313" key="8">
    <source>
        <dbReference type="Proteomes" id="UP001054821"/>
    </source>
</evidence>
<evidence type="ECO:0000256" key="5">
    <source>
        <dbReference type="ARBA" id="ARBA00023146"/>
    </source>
</evidence>
<dbReference type="Gene3D" id="3.30.930.10">
    <property type="entry name" value="Bira Bifunctional Protein, Domain 2"/>
    <property type="match status" value="1"/>
</dbReference>
<keyword evidence="1" id="KW-0436">Ligase</keyword>
<dbReference type="InterPro" id="IPR045864">
    <property type="entry name" value="aa-tRNA-synth_II/BPL/LPL"/>
</dbReference>
<keyword evidence="3" id="KW-0067">ATP-binding</keyword>
<dbReference type="GO" id="GO:0005739">
    <property type="term" value="C:mitochondrion"/>
    <property type="evidence" value="ECO:0007669"/>
    <property type="project" value="TreeGrafter"/>
</dbReference>
<evidence type="ECO:0000256" key="3">
    <source>
        <dbReference type="ARBA" id="ARBA00022840"/>
    </source>
</evidence>
<keyword evidence="8" id="KW-1185">Reference proteome</keyword>
<dbReference type="EMBL" id="JAJFAZ020000004">
    <property type="protein sequence ID" value="KAI5335129.1"/>
    <property type="molecule type" value="Genomic_DNA"/>
</dbReference>
<dbReference type="SUPFAM" id="SSF55681">
    <property type="entry name" value="Class II aaRS and biotin synthetases"/>
    <property type="match status" value="1"/>
</dbReference>
<dbReference type="InterPro" id="IPR004364">
    <property type="entry name" value="Aa-tRNA-synt_II"/>
</dbReference>
<protein>
    <recommendedName>
        <fullName evidence="6">Aminoacyl-tRNA synthetase class II (D/K/N) domain-containing protein</fullName>
    </recommendedName>
</protein>
<dbReference type="Proteomes" id="UP001054821">
    <property type="component" value="Chromosome 4"/>
</dbReference>
<comment type="caution">
    <text evidence="7">The sequence shown here is derived from an EMBL/GenBank/DDBJ whole genome shotgun (WGS) entry which is preliminary data.</text>
</comment>
<dbReference type="AlphaFoldDB" id="A0AAD4W1A8"/>
<keyword evidence="2" id="KW-0547">Nucleotide-binding</keyword>
<proteinExistence type="predicted"/>
<feature type="domain" description="Aminoacyl-tRNA synthetase class II (D/K/N)" evidence="6">
    <location>
        <begin position="12"/>
        <end position="69"/>
    </location>
</feature>
<evidence type="ECO:0000313" key="7">
    <source>
        <dbReference type="EMBL" id="KAI5335129.1"/>
    </source>
</evidence>
<dbReference type="PANTHER" id="PTHR22594:SF54">
    <property type="entry name" value="ASPARAGINE--TRNA LIGASE, CYTOPLASMIC 1-RELATED"/>
    <property type="match status" value="1"/>
</dbReference>
<organism evidence="7 8">
    <name type="scientific">Prunus dulcis</name>
    <name type="common">Almond</name>
    <name type="synonym">Amygdalus dulcis</name>
    <dbReference type="NCBI Taxonomy" id="3755"/>
    <lineage>
        <taxon>Eukaryota</taxon>
        <taxon>Viridiplantae</taxon>
        <taxon>Streptophyta</taxon>
        <taxon>Embryophyta</taxon>
        <taxon>Tracheophyta</taxon>
        <taxon>Spermatophyta</taxon>
        <taxon>Magnoliopsida</taxon>
        <taxon>eudicotyledons</taxon>
        <taxon>Gunneridae</taxon>
        <taxon>Pentapetalae</taxon>
        <taxon>rosids</taxon>
        <taxon>fabids</taxon>
        <taxon>Rosales</taxon>
        <taxon>Rosaceae</taxon>
        <taxon>Amygdaloideae</taxon>
        <taxon>Amygdaleae</taxon>
        <taxon>Prunus</taxon>
    </lineage>
</organism>
<dbReference type="Pfam" id="PF00152">
    <property type="entry name" value="tRNA-synt_2"/>
    <property type="match status" value="1"/>
</dbReference>
<keyword evidence="4" id="KW-0648">Protein biosynthesis</keyword>
<sequence>MYVYVFIFHFQVGELIGGGQREERFDDLHNRILERGLPVEPYQSYLDLPRFETVKHSDFGLGYERMVMLAKDCIPKKYARFVEPSTLYVIKS</sequence>
<evidence type="ECO:0000259" key="6">
    <source>
        <dbReference type="Pfam" id="PF00152"/>
    </source>
</evidence>
<name>A0AAD4W1A8_PRUDU</name>
<keyword evidence="5" id="KW-0030">Aminoacyl-tRNA synthetase</keyword>